<dbReference type="PANTHER" id="PTHR30595:SF6">
    <property type="entry name" value="SCHLAFEN ALBA-2 DOMAIN-CONTAINING PROTEIN"/>
    <property type="match status" value="1"/>
</dbReference>
<evidence type="ECO:0000313" key="4">
    <source>
        <dbReference type="Proteomes" id="UP000005496"/>
    </source>
</evidence>
<dbReference type="Gene3D" id="3.30.950.30">
    <property type="entry name" value="Schlafen, AAA domain"/>
    <property type="match status" value="1"/>
</dbReference>
<dbReference type="InterPro" id="IPR049514">
    <property type="entry name" value="Fic-like_C"/>
</dbReference>
<evidence type="ECO:0000259" key="2">
    <source>
        <dbReference type="Pfam" id="PF21247"/>
    </source>
</evidence>
<dbReference type="InterPro" id="IPR007421">
    <property type="entry name" value="Schlafen_AlbA_2_dom"/>
</dbReference>
<dbReference type="Pfam" id="PF21247">
    <property type="entry name" value="Fic-like_C"/>
    <property type="match status" value="1"/>
</dbReference>
<accession>D6SP55</accession>
<dbReference type="Pfam" id="PF04326">
    <property type="entry name" value="SLFN_AlbA_2"/>
    <property type="match status" value="1"/>
</dbReference>
<dbReference type="eggNOG" id="COG2865">
    <property type="taxonomic scope" value="Bacteria"/>
</dbReference>
<evidence type="ECO:0000259" key="1">
    <source>
        <dbReference type="Pfam" id="PF04326"/>
    </source>
</evidence>
<dbReference type="Gene3D" id="3.30.565.60">
    <property type="match status" value="1"/>
</dbReference>
<evidence type="ECO:0000313" key="3">
    <source>
        <dbReference type="EMBL" id="EFI34531.1"/>
    </source>
</evidence>
<feature type="domain" description="Schlafen AlbA-2" evidence="1">
    <location>
        <begin position="14"/>
        <end position="127"/>
    </location>
</feature>
<dbReference type="RefSeq" id="WP_008869851.1">
    <property type="nucleotide sequence ID" value="NZ_ACJN02000002.1"/>
</dbReference>
<dbReference type="Pfam" id="PF13749">
    <property type="entry name" value="HATPase_c_4"/>
    <property type="match status" value="1"/>
</dbReference>
<keyword evidence="4" id="KW-1185">Reference proteome</keyword>
<reference evidence="3" key="1">
    <citation type="submission" date="2010-05" db="EMBL/GenBank/DDBJ databases">
        <title>The draft genome of Desulfonatronospira thiodismutans ASO3-1.</title>
        <authorList>
            <consortium name="US DOE Joint Genome Institute (JGI-PGF)"/>
            <person name="Lucas S."/>
            <person name="Copeland A."/>
            <person name="Lapidus A."/>
            <person name="Cheng J.-F."/>
            <person name="Bruce D."/>
            <person name="Goodwin L."/>
            <person name="Pitluck S."/>
            <person name="Chertkov O."/>
            <person name="Brettin T."/>
            <person name="Detter J.C."/>
            <person name="Han C."/>
            <person name="Land M.L."/>
            <person name="Hauser L."/>
            <person name="Kyrpides N."/>
            <person name="Mikhailova N."/>
            <person name="Muyzer G."/>
            <person name="Woyke T."/>
        </authorList>
    </citation>
    <scope>NUCLEOTIDE SEQUENCE [LARGE SCALE GENOMIC DNA]</scope>
    <source>
        <strain evidence="3">ASO3-1</strain>
    </source>
</reference>
<dbReference type="AlphaFoldDB" id="D6SP55"/>
<dbReference type="EMBL" id="ACJN02000002">
    <property type="protein sequence ID" value="EFI34531.1"/>
    <property type="molecule type" value="Genomic_DNA"/>
</dbReference>
<dbReference type="InterPro" id="IPR038461">
    <property type="entry name" value="Schlafen_AlbA_2_dom_sf"/>
</dbReference>
<dbReference type="PANTHER" id="PTHR30595">
    <property type="entry name" value="GLPR-RELATED TRANSCRIPTIONAL REPRESSOR"/>
    <property type="match status" value="1"/>
</dbReference>
<gene>
    <name evidence="3" type="ORF">Dthio_PD1901</name>
</gene>
<dbReference type="Proteomes" id="UP000005496">
    <property type="component" value="Unassembled WGS sequence"/>
</dbReference>
<proteinExistence type="predicted"/>
<name>D6SP55_9BACT</name>
<sequence length="486" mass="53737">MTPSELTSLLARGEDSRHQFKRNATNADGLAAELAAFANSGGGWLFLGVNDDGSIAGLNAADIRRLNQLLGNSASQHVRPPLHPLSENVQTDQGIVMVVEVPDGLAKPYLDNQGRIWVKQGADKRHVTSREEMQRMFQRAALLYADVVPVAGTSVEDIDDKAFSAYFDRRYGASGEFSGLTREQLLQNLGLGDGRELNLTGLMLFGRNPQRWRPAFEVKAVAFPGKVLHDTRYLDSEDIKDALLEQFRGAFAFIKRNLHHVQRGRGFNTPGELEIPEIALEELLVNALIHRDYFTSASVRVMVFVDRVEIVSPGHLPDSLSPEDIRQGKTIRRNPTLTEHASHILPYRGMGSGIPRALEAWPQIDLVDDPAGNQFSAVIWRAKAEWSVDTAAPQVTGEVTGEVTGGVTGEVKRLAEAMQGEMKRSEIQAALGLKHEDHFRESYLRPALDAGVIEMTIPDKPRSSRQKYRLTALGQALLKAGQEKRE</sequence>
<organism evidence="3 4">
    <name type="scientific">Desulfonatronospira thiodismutans ASO3-1</name>
    <dbReference type="NCBI Taxonomy" id="555779"/>
    <lineage>
        <taxon>Bacteria</taxon>
        <taxon>Pseudomonadati</taxon>
        <taxon>Thermodesulfobacteriota</taxon>
        <taxon>Desulfovibrionia</taxon>
        <taxon>Desulfovibrionales</taxon>
        <taxon>Desulfonatronovibrionaceae</taxon>
        <taxon>Desulfonatronospira</taxon>
    </lineage>
</organism>
<feature type="domain" description="Filamentation induced by cAMP protein Fic-like C-terminal" evidence="2">
    <location>
        <begin position="410"/>
        <end position="471"/>
    </location>
</feature>
<dbReference type="OrthoDB" id="9789524at2"/>
<dbReference type="InterPro" id="IPR038475">
    <property type="entry name" value="RecG_C_sf"/>
</dbReference>
<comment type="caution">
    <text evidence="3">The sequence shown here is derived from an EMBL/GenBank/DDBJ whole genome shotgun (WGS) entry which is preliminary data.</text>
</comment>
<protein>
    <submittedName>
        <fullName evidence="3">Transcriptional regulator</fullName>
    </submittedName>
</protein>